<dbReference type="RefSeq" id="WP_026743313.1">
    <property type="nucleotide sequence ID" value="NZ_FNQS01000005.1"/>
</dbReference>
<dbReference type="Proteomes" id="UP000187280">
    <property type="component" value="Unassembled WGS sequence"/>
</dbReference>
<dbReference type="EMBL" id="FNQS01000005">
    <property type="protein sequence ID" value="SEA53735.1"/>
    <property type="molecule type" value="Genomic_DNA"/>
</dbReference>
<sequence>METFIPAVDSIAINSPDDFELIALMELLSFEDIAFSSMNYYLSTMCHSEEPPPPLLISSTGNRRLFINYQGPVDNLEPHDVVFKFAHQIHSVAISASDRIQRMKAFMRRNIPVFIIERIISPQTTSPINVIEGKIEWRIPSRKIGYKSRLSISNNWKAGALNHVKEVINRYMYTCYSEYE</sequence>
<dbReference type="AlphaFoldDB" id="A0A1H4BZW0"/>
<proteinExistence type="predicted"/>
<organism evidence="1 2">
    <name type="scientific">Lonsdalea quercina</name>
    <dbReference type="NCBI Taxonomy" id="71657"/>
    <lineage>
        <taxon>Bacteria</taxon>
        <taxon>Pseudomonadati</taxon>
        <taxon>Pseudomonadota</taxon>
        <taxon>Gammaproteobacteria</taxon>
        <taxon>Enterobacterales</taxon>
        <taxon>Pectobacteriaceae</taxon>
        <taxon>Lonsdalea</taxon>
    </lineage>
</organism>
<evidence type="ECO:0000313" key="1">
    <source>
        <dbReference type="EMBL" id="SEA53735.1"/>
    </source>
</evidence>
<dbReference type="GeneID" id="97764756"/>
<keyword evidence="2" id="KW-1185">Reference proteome</keyword>
<reference evidence="1 2" key="1">
    <citation type="submission" date="2016-10" db="EMBL/GenBank/DDBJ databases">
        <authorList>
            <person name="de Groot N.N."/>
        </authorList>
    </citation>
    <scope>NUCLEOTIDE SEQUENCE [LARGE SCALE GENOMIC DNA]</scope>
    <source>
        <strain evidence="1 2">ATCC 29281</strain>
    </source>
</reference>
<gene>
    <name evidence="1" type="ORF">SAMN02982996_01882</name>
</gene>
<name>A0A1H4BZW0_9GAMM</name>
<accession>A0A1H4BZW0</accession>
<evidence type="ECO:0000313" key="2">
    <source>
        <dbReference type="Proteomes" id="UP000187280"/>
    </source>
</evidence>
<protein>
    <submittedName>
        <fullName evidence="1">Uncharacterized protein</fullName>
    </submittedName>
</protein>
<dbReference type="STRING" id="71657.SAMN02982996_01882"/>